<sequence length="234" mass="26158">MATKLCWDFSCGHQAYQIKDREGNFTLVLPKLAARITTQVPEGCPECREAQRVTEAAKDATEQKDQQALAVYKAQSALFEQQIVDAKDNPDLRADIEKLLVNCEVMRCKKIMQIEIKAAIGAIATGPSLNTTLAFKIDTALEKLNCLKKAEGITNERLQKLAAHEKGHVNGLLISSLLQSNTRDTSWSAILQEMEQVKKNYEERVKGEFWDLKEVFEETWARAVNLMGGEEASG</sequence>
<evidence type="ECO:0000313" key="1">
    <source>
        <dbReference type="EMBL" id="EKD19948.1"/>
    </source>
</evidence>
<dbReference type="AlphaFoldDB" id="K1XGM8"/>
<dbReference type="EMBL" id="JH921430">
    <property type="protein sequence ID" value="EKD19948.1"/>
    <property type="molecule type" value="Genomic_DNA"/>
</dbReference>
<dbReference type="Proteomes" id="UP000006753">
    <property type="component" value="Unassembled WGS sequence"/>
</dbReference>
<evidence type="ECO:0000313" key="2">
    <source>
        <dbReference type="Proteomes" id="UP000006753"/>
    </source>
</evidence>
<dbReference type="InParanoid" id="K1XGM8"/>
<dbReference type="OrthoDB" id="10314529at2759"/>
<organism evidence="1 2">
    <name type="scientific">Marssonina brunnea f. sp. multigermtubi (strain MB_m1)</name>
    <name type="common">Marssonina leaf spot fungus</name>
    <dbReference type="NCBI Taxonomy" id="1072389"/>
    <lineage>
        <taxon>Eukaryota</taxon>
        <taxon>Fungi</taxon>
        <taxon>Dikarya</taxon>
        <taxon>Ascomycota</taxon>
        <taxon>Pezizomycotina</taxon>
        <taxon>Leotiomycetes</taxon>
        <taxon>Helotiales</taxon>
        <taxon>Drepanopezizaceae</taxon>
        <taxon>Drepanopeziza</taxon>
    </lineage>
</organism>
<dbReference type="HOGENOM" id="CLU_1185220_0_0_1"/>
<protein>
    <submittedName>
        <fullName evidence="1">Uncharacterized protein</fullName>
    </submittedName>
</protein>
<dbReference type="KEGG" id="mbe:MBM_01900"/>
<reference evidence="1 2" key="1">
    <citation type="journal article" date="2012" name="BMC Genomics">
        <title>Sequencing the genome of Marssonina brunnea reveals fungus-poplar co-evolution.</title>
        <authorList>
            <person name="Zhu S."/>
            <person name="Cao Y.-Z."/>
            <person name="Jiang C."/>
            <person name="Tan B.-Y."/>
            <person name="Wang Z."/>
            <person name="Feng S."/>
            <person name="Zhang L."/>
            <person name="Su X.-H."/>
            <person name="Brejova B."/>
            <person name="Vinar T."/>
            <person name="Xu M."/>
            <person name="Wang M.-X."/>
            <person name="Zhang S.-G."/>
            <person name="Huang M.-R."/>
            <person name="Wu R."/>
            <person name="Zhou Y."/>
        </authorList>
    </citation>
    <scope>NUCLEOTIDE SEQUENCE [LARGE SCALE GENOMIC DNA]</scope>
    <source>
        <strain evidence="1 2">MB_m1</strain>
    </source>
</reference>
<proteinExistence type="predicted"/>
<accession>K1XGM8</accession>
<dbReference type="RefSeq" id="XP_007289789.1">
    <property type="nucleotide sequence ID" value="XM_007289727.1"/>
</dbReference>
<gene>
    <name evidence="1" type="ORF">MBM_01900</name>
</gene>
<keyword evidence="2" id="KW-1185">Reference proteome</keyword>
<dbReference type="GeneID" id="18757835"/>
<name>K1XGM8_MARBU</name>